<feature type="compositionally biased region" description="Basic and acidic residues" evidence="1">
    <location>
        <begin position="22"/>
        <end position="35"/>
    </location>
</feature>
<accession>A0AAV9VXS2</accession>
<evidence type="ECO:0000313" key="2">
    <source>
        <dbReference type="EMBL" id="KAK6498690.1"/>
    </source>
</evidence>
<feature type="compositionally biased region" description="Polar residues" evidence="1">
    <location>
        <begin position="64"/>
        <end position="79"/>
    </location>
</feature>
<reference evidence="2 3" key="1">
    <citation type="submission" date="2023-08" db="EMBL/GenBank/DDBJ databases">
        <authorList>
            <person name="Palmer J.M."/>
        </authorList>
    </citation>
    <scope>NUCLEOTIDE SEQUENCE [LARGE SCALE GENOMIC DNA]</scope>
    <source>
        <strain evidence="2 3">TWF481</strain>
    </source>
</reference>
<dbReference type="EMBL" id="JAVHJL010000008">
    <property type="protein sequence ID" value="KAK6498690.1"/>
    <property type="molecule type" value="Genomic_DNA"/>
</dbReference>
<sequence length="128" mass="14202">MLRTARWIIQVGGEGLSPEQDNIEHRPATTPETKRSRLSNPETGNRDWNRGGDGPRGPSPKRSLANQTGQTKFWNSNFSGQKTRDFNIDTLDHPTWIRIFAPSELKPGSGTSIIFLHCIGGSTVNDTD</sequence>
<dbReference type="Proteomes" id="UP001370758">
    <property type="component" value="Unassembled WGS sequence"/>
</dbReference>
<organism evidence="2 3">
    <name type="scientific">Arthrobotrys musiformis</name>
    <dbReference type="NCBI Taxonomy" id="47236"/>
    <lineage>
        <taxon>Eukaryota</taxon>
        <taxon>Fungi</taxon>
        <taxon>Dikarya</taxon>
        <taxon>Ascomycota</taxon>
        <taxon>Pezizomycotina</taxon>
        <taxon>Orbiliomycetes</taxon>
        <taxon>Orbiliales</taxon>
        <taxon>Orbiliaceae</taxon>
        <taxon>Arthrobotrys</taxon>
    </lineage>
</organism>
<name>A0AAV9VXS2_9PEZI</name>
<proteinExistence type="predicted"/>
<comment type="caution">
    <text evidence="2">The sequence shown here is derived from an EMBL/GenBank/DDBJ whole genome shotgun (WGS) entry which is preliminary data.</text>
</comment>
<evidence type="ECO:0000256" key="1">
    <source>
        <dbReference type="SAM" id="MobiDB-lite"/>
    </source>
</evidence>
<protein>
    <submittedName>
        <fullName evidence="2">Uncharacterized protein</fullName>
    </submittedName>
</protein>
<feature type="region of interest" description="Disordered" evidence="1">
    <location>
        <begin position="13"/>
        <end position="79"/>
    </location>
</feature>
<gene>
    <name evidence="2" type="ORF">TWF481_011268</name>
</gene>
<keyword evidence="3" id="KW-1185">Reference proteome</keyword>
<dbReference type="AlphaFoldDB" id="A0AAV9VXS2"/>
<evidence type="ECO:0000313" key="3">
    <source>
        <dbReference type="Proteomes" id="UP001370758"/>
    </source>
</evidence>